<accession>A0A0U4EZJ1</accession>
<organism evidence="4 5">
    <name type="scientific">Pandoraea thiooxydans</name>
    <dbReference type="NCBI Taxonomy" id="445709"/>
    <lineage>
        <taxon>Bacteria</taxon>
        <taxon>Pseudomonadati</taxon>
        <taxon>Pseudomonadota</taxon>
        <taxon>Betaproteobacteria</taxon>
        <taxon>Burkholderiales</taxon>
        <taxon>Burkholderiaceae</taxon>
        <taxon>Pandoraea</taxon>
    </lineage>
</organism>
<dbReference type="Gene3D" id="3.90.180.10">
    <property type="entry name" value="Medium-chain alcohol dehydrogenases, catalytic domain"/>
    <property type="match status" value="1"/>
</dbReference>
<dbReference type="RefSeq" id="WP_052892552.1">
    <property type="nucleotide sequence ID" value="NZ_CP011568.3"/>
</dbReference>
<dbReference type="InterPro" id="IPR011032">
    <property type="entry name" value="GroES-like_sf"/>
</dbReference>
<evidence type="ECO:0000256" key="2">
    <source>
        <dbReference type="ARBA" id="ARBA00023002"/>
    </source>
</evidence>
<dbReference type="GO" id="GO:0070402">
    <property type="term" value="F:NADPH binding"/>
    <property type="evidence" value="ECO:0007669"/>
    <property type="project" value="TreeGrafter"/>
</dbReference>
<dbReference type="KEGG" id="ptx:ABW99_20835"/>
<keyword evidence="5" id="KW-1185">Reference proteome</keyword>
<evidence type="ECO:0000256" key="1">
    <source>
        <dbReference type="ARBA" id="ARBA00022857"/>
    </source>
</evidence>
<dbReference type="Proteomes" id="UP000036700">
    <property type="component" value="Chromosome"/>
</dbReference>
<protein>
    <recommendedName>
        <fullName evidence="3">Enoyl reductase (ER) domain-containing protein</fullName>
    </recommendedName>
</protein>
<sequence>MQALIFEQTGEPLEVLALADVPVPQAGPGEVLIQVTARSIQPADSLFIGGRYRVKPVFPQIAGFDGAGVVSAVGAGVSGLAAGQRVAFRHPGAWAEFAVVPAARVYPVPDDLASRLDDTMVSQFALNPLTAWGLLQMVDLPRGSRLLATAGRSAIAGLLGYLGDARGIEVERLVRDNGAYRLLDASGQRTLALGDDPSQTLAGAAPYQAVLDAVGGPGTVALIDAMAPGGKLVSYGVLDDRPFEIRAATVLYRNLTWQGFGIAGWLDQTDAAALAQARRDCWEMLARRPDLLPVTGQYPLAEYKAALRQARASQGEGKVLLV</sequence>
<dbReference type="SUPFAM" id="SSF51735">
    <property type="entry name" value="NAD(P)-binding Rossmann-fold domains"/>
    <property type="match status" value="1"/>
</dbReference>
<dbReference type="STRING" id="445709.ABW99_20835"/>
<dbReference type="SUPFAM" id="SSF50129">
    <property type="entry name" value="GroES-like"/>
    <property type="match status" value="1"/>
</dbReference>
<dbReference type="InterPro" id="IPR036291">
    <property type="entry name" value="NAD(P)-bd_dom_sf"/>
</dbReference>
<dbReference type="Pfam" id="PF13602">
    <property type="entry name" value="ADH_zinc_N_2"/>
    <property type="match status" value="1"/>
</dbReference>
<dbReference type="OrthoDB" id="9780520at2"/>
<feature type="domain" description="Enoyl reductase (ER)" evidence="3">
    <location>
        <begin position="11"/>
        <end position="321"/>
    </location>
</feature>
<dbReference type="Gene3D" id="3.40.50.720">
    <property type="entry name" value="NAD(P)-binding Rossmann-like Domain"/>
    <property type="match status" value="1"/>
</dbReference>
<dbReference type="PANTHER" id="PTHR48106:SF18">
    <property type="entry name" value="QUINONE OXIDOREDUCTASE PIG3"/>
    <property type="match status" value="1"/>
</dbReference>
<gene>
    <name evidence="4" type="ORF">ABW99_20835</name>
</gene>
<evidence type="ECO:0000313" key="5">
    <source>
        <dbReference type="Proteomes" id="UP000036700"/>
    </source>
</evidence>
<dbReference type="EMBL" id="CP011568">
    <property type="protein sequence ID" value="ALX34851.1"/>
    <property type="molecule type" value="Genomic_DNA"/>
</dbReference>
<dbReference type="GO" id="GO:0016651">
    <property type="term" value="F:oxidoreductase activity, acting on NAD(P)H"/>
    <property type="evidence" value="ECO:0007669"/>
    <property type="project" value="TreeGrafter"/>
</dbReference>
<proteinExistence type="predicted"/>
<evidence type="ECO:0000259" key="3">
    <source>
        <dbReference type="SMART" id="SM00829"/>
    </source>
</evidence>
<dbReference type="AlphaFoldDB" id="A0A0U4EZJ1"/>
<reference evidence="5" key="1">
    <citation type="submission" date="2015-06" db="EMBL/GenBank/DDBJ databases">
        <authorList>
            <person name="Hoefler B.C."/>
            <person name="Straight P.D."/>
        </authorList>
    </citation>
    <scope>NUCLEOTIDE SEQUENCE [LARGE SCALE GENOMIC DNA]</scope>
    <source>
        <strain evidence="5">DSM 25325</strain>
    </source>
</reference>
<dbReference type="InterPro" id="IPR020843">
    <property type="entry name" value="ER"/>
</dbReference>
<keyword evidence="1" id="KW-0521">NADP</keyword>
<keyword evidence="2" id="KW-0560">Oxidoreductase</keyword>
<dbReference type="SMART" id="SM00829">
    <property type="entry name" value="PKS_ER"/>
    <property type="match status" value="1"/>
</dbReference>
<dbReference type="Pfam" id="PF08240">
    <property type="entry name" value="ADH_N"/>
    <property type="match status" value="1"/>
</dbReference>
<name>A0A0U4EZJ1_9BURK</name>
<dbReference type="PANTHER" id="PTHR48106">
    <property type="entry name" value="QUINONE OXIDOREDUCTASE PIG3-RELATED"/>
    <property type="match status" value="1"/>
</dbReference>
<dbReference type="InterPro" id="IPR013154">
    <property type="entry name" value="ADH-like_N"/>
</dbReference>
<evidence type="ECO:0000313" key="4">
    <source>
        <dbReference type="EMBL" id="ALX34851.1"/>
    </source>
</evidence>